<accession>A0ABT8YTB1</accession>
<dbReference type="EMBL" id="JAUOZU010000018">
    <property type="protein sequence ID" value="MDO6966460.1"/>
    <property type="molecule type" value="Genomic_DNA"/>
</dbReference>
<feature type="compositionally biased region" description="Basic and acidic residues" evidence="2">
    <location>
        <begin position="145"/>
        <end position="175"/>
    </location>
</feature>
<feature type="region of interest" description="Disordered" evidence="2">
    <location>
        <begin position="35"/>
        <end position="195"/>
    </location>
</feature>
<sequence length="1000" mass="112590">MVGGVIGKNIQGTQNFQRERAKSMTVPIARSLALKNAPTLPSGIGSKASQTGQGETKAVNRSTQDDDFDILTDEDTDYDSEDYEAEDHGFVKNDAKGVSKKDDDSDASSKDDDDTFEDTDKLQNDIVDLLDQEAKSSEEDDHESDDSSFKTRGRSKSEPIKFERVTKQDDTHSEFVDDDLEESEDFDFGPNDLSTLQNKTVASIELKKQPIVEEETESDTTEENDAQPQKDWVERQLEKAIWGNAKVGAKAEIKAEVKPEVLPEVQPGNQNPQVVVAKDLPDLQQFGLEEHGEIEAGIGVNDGGKILNDDIKKPFKERAKEKLADVFSKMKTGWESFKFALSDLFVETSVPHPSKDGHEARLDRKHFFLEPSRPELNNVHNVDAMEAFLNINWTGDTYKDSKIFHKISNMLTKLEGNARRDFESLKGQLPSLERDLAGLRKEQKKLRGYVDHLKEAIKKSVSEETRNKNLEKVELRIKELQDCNKKIEDAKQKIKKLNIDGSTPDMVRLENARNLVASSSDLHLSEVSLADLQILANKFASIGHESKAKFVRTLISEIELREIKSSPEELKQMRRDRDEEIKENNYKPTLSYKTKLALDHFNVNVTDESIDEKLSESAKTLRRKEIEEQKALNMKQDLPKVSLNMRKMLADLKSDYAAIGQDPGAPTFEEFMEDQVYEMVKSAKVHQIKDFHPETIGEIVKELRNQGHEERAKLLALVSAKVVYIKSPKGQEEIYRPIVMDGLAQSNNAETFLRSGSDEIAVAMATLMNASGMETFRDQVTDLVFNFAKELDEDQDIKALMERIQKEQIAGWANGMTEGVAKKIAKIAIRLQEEIGKLEIPPGVKKLFGELSKQFLERPTVDEKVGEQDRGNGLTERDKNIFVHKIFADQLFLKVINPAITTSLPVANAKNEISKSVVRLMSMVSAFSQDSANQSNLKDPKAGKVDKYLNVKTEGPQGQFALDIFGLSVELAKRQDQMFIKAGLRPEATSKNILNLRDIE</sequence>
<dbReference type="Proteomes" id="UP001174932">
    <property type="component" value="Unassembled WGS sequence"/>
</dbReference>
<feature type="compositionally biased region" description="Basic and acidic residues" evidence="2">
    <location>
        <begin position="86"/>
        <end position="110"/>
    </location>
</feature>
<feature type="coiled-coil region" evidence="1">
    <location>
        <begin position="470"/>
        <end position="500"/>
    </location>
</feature>
<feature type="compositionally biased region" description="Acidic residues" evidence="2">
    <location>
        <begin position="176"/>
        <end position="187"/>
    </location>
</feature>
<feature type="compositionally biased region" description="Acidic residues" evidence="2">
    <location>
        <begin position="212"/>
        <end position="225"/>
    </location>
</feature>
<keyword evidence="4" id="KW-1185">Reference proteome</keyword>
<protein>
    <submittedName>
        <fullName evidence="3">Uncharacterized protein</fullName>
    </submittedName>
</protein>
<feature type="compositionally biased region" description="Polar residues" evidence="2">
    <location>
        <begin position="47"/>
        <end position="62"/>
    </location>
</feature>
<evidence type="ECO:0000313" key="4">
    <source>
        <dbReference type="Proteomes" id="UP001174932"/>
    </source>
</evidence>
<proteinExistence type="predicted"/>
<evidence type="ECO:0000256" key="2">
    <source>
        <dbReference type="SAM" id="MobiDB-lite"/>
    </source>
</evidence>
<gene>
    <name evidence="3" type="ORF">Q4481_21105</name>
</gene>
<feature type="region of interest" description="Disordered" evidence="2">
    <location>
        <begin position="207"/>
        <end position="231"/>
    </location>
</feature>
<reference evidence="3" key="1">
    <citation type="journal article" date="2015" name="Int. J. Syst. Evol. Microbiol.">
        <title>Rhizobium alvei sp. nov., isolated from a freshwater river.</title>
        <authorList>
            <person name="Sheu S.Y."/>
            <person name="Huang H.W."/>
            <person name="Young C.C."/>
            <person name="Chen W.M."/>
        </authorList>
    </citation>
    <scope>NUCLEOTIDE SEQUENCE</scope>
    <source>
        <strain evidence="3">TNR-22</strain>
    </source>
</reference>
<organism evidence="3 4">
    <name type="scientific">Rhizobium alvei</name>
    <dbReference type="NCBI Taxonomy" id="1132659"/>
    <lineage>
        <taxon>Bacteria</taxon>
        <taxon>Pseudomonadati</taxon>
        <taxon>Pseudomonadota</taxon>
        <taxon>Alphaproteobacteria</taxon>
        <taxon>Hyphomicrobiales</taxon>
        <taxon>Rhizobiaceae</taxon>
        <taxon>Rhizobium/Agrobacterium group</taxon>
        <taxon>Rhizobium</taxon>
    </lineage>
</organism>
<evidence type="ECO:0000313" key="3">
    <source>
        <dbReference type="EMBL" id="MDO6966460.1"/>
    </source>
</evidence>
<comment type="caution">
    <text evidence="3">The sequence shown here is derived from an EMBL/GenBank/DDBJ whole genome shotgun (WGS) entry which is preliminary data.</text>
</comment>
<feature type="region of interest" description="Disordered" evidence="2">
    <location>
        <begin position="1"/>
        <end position="22"/>
    </location>
</feature>
<feature type="compositionally biased region" description="Acidic residues" evidence="2">
    <location>
        <begin position="65"/>
        <end position="85"/>
    </location>
</feature>
<reference evidence="3" key="2">
    <citation type="submission" date="2023-07" db="EMBL/GenBank/DDBJ databases">
        <authorList>
            <person name="Shen H."/>
        </authorList>
    </citation>
    <scope>NUCLEOTIDE SEQUENCE</scope>
    <source>
        <strain evidence="3">TNR-22</strain>
    </source>
</reference>
<keyword evidence="1" id="KW-0175">Coiled coil</keyword>
<name>A0ABT8YTB1_9HYPH</name>
<dbReference type="RefSeq" id="WP_304378388.1">
    <property type="nucleotide sequence ID" value="NZ_JAUOZU010000018.1"/>
</dbReference>
<evidence type="ECO:0000256" key="1">
    <source>
        <dbReference type="SAM" id="Coils"/>
    </source>
</evidence>